<feature type="domain" description="Protein kinase" evidence="10">
    <location>
        <begin position="10"/>
        <end position="277"/>
    </location>
</feature>
<keyword evidence="4 7" id="KW-0547">Nucleotide-binding</keyword>
<evidence type="ECO:0000313" key="11">
    <source>
        <dbReference type="EMBL" id="MCF2533354.1"/>
    </source>
</evidence>
<dbReference type="SMART" id="SM00220">
    <property type="entry name" value="S_TKc"/>
    <property type="match status" value="1"/>
</dbReference>
<dbReference type="PROSITE" id="PS50011">
    <property type="entry name" value="PROTEIN_KINASE_DOM"/>
    <property type="match status" value="1"/>
</dbReference>
<dbReference type="CDD" id="cd14014">
    <property type="entry name" value="STKc_PknB_like"/>
    <property type="match status" value="1"/>
</dbReference>
<evidence type="ECO:0000313" key="12">
    <source>
        <dbReference type="Proteomes" id="UP001165378"/>
    </source>
</evidence>
<dbReference type="SUPFAM" id="SSF56112">
    <property type="entry name" value="Protein kinase-like (PK-like)"/>
    <property type="match status" value="1"/>
</dbReference>
<evidence type="ECO:0000256" key="3">
    <source>
        <dbReference type="ARBA" id="ARBA00022679"/>
    </source>
</evidence>
<accession>A0AA41U8Y4</accession>
<protein>
    <recommendedName>
        <fullName evidence="1">non-specific serine/threonine protein kinase</fullName>
        <ecNumber evidence="1">2.7.11.1</ecNumber>
    </recommendedName>
</protein>
<dbReference type="GO" id="GO:0004674">
    <property type="term" value="F:protein serine/threonine kinase activity"/>
    <property type="evidence" value="ECO:0007669"/>
    <property type="project" value="UniProtKB-KW"/>
</dbReference>
<dbReference type="Pfam" id="PF00069">
    <property type="entry name" value="Pkinase"/>
    <property type="match status" value="1"/>
</dbReference>
<comment type="caution">
    <text evidence="11">The sequence shown here is derived from an EMBL/GenBank/DDBJ whole genome shotgun (WGS) entry which is preliminary data.</text>
</comment>
<organism evidence="11 12">
    <name type="scientific">Yinghuangia soli</name>
    <dbReference type="NCBI Taxonomy" id="2908204"/>
    <lineage>
        <taxon>Bacteria</taxon>
        <taxon>Bacillati</taxon>
        <taxon>Actinomycetota</taxon>
        <taxon>Actinomycetes</taxon>
        <taxon>Kitasatosporales</taxon>
        <taxon>Streptomycetaceae</taxon>
        <taxon>Yinghuangia</taxon>
    </lineage>
</organism>
<dbReference type="InterPro" id="IPR011009">
    <property type="entry name" value="Kinase-like_dom_sf"/>
</dbReference>
<proteinExistence type="predicted"/>
<gene>
    <name evidence="11" type="ORF">LZ495_39905</name>
</gene>
<dbReference type="EC" id="2.7.11.1" evidence="1"/>
<evidence type="ECO:0000256" key="2">
    <source>
        <dbReference type="ARBA" id="ARBA00022527"/>
    </source>
</evidence>
<sequence>MEGQLLDGRYRCLARIGSGGMGDVWRCRDERIGRDVAVKLLPYAANSGGTPDRFEREARIVGTLASPAIVTVHDYGQTEVGGRLTPYLVMELLDGTALNTRLMTGEPVPIADVAAWGSAVCVALEHAHARGVVHRDIKPANVFLCADGSVKVLDFGIARLVEPDAAGHTPMTVSGMILGTPHYMSPEQAGGQKADHRSDLYSLGCLLYALVDGQPPFHAESMYGIAMQHLTAQPSPPGQERPDLPSDLRRLILDLLAKSPEDRPQSAEEVRGRLTALAVTPVTTPVANGSAPASPPPPPTAPPPTLITREPATRGGRFVVAAVAAAVALALAIVLAVQWQGDDTGTKGKAGGAGPANASKTPTAGPSTTSSAKSDPAVNPGAGQTGAVPATIDEAGTRESTAPLMARIRAADPCAMLDREFPKRFGPVVVETARKAQDFTECQILASNGGPTDLSVRFRVKLGVPLTAAERAKTTPATENGVALFEQPAPATANTCTVVLPFGDTGFGAEVYVNQHYPNKGSDQAPWAEGCATARAYAALVAPKVSALAPRGTAPAGRTLVGKDPCNDIDLSTLKAEGWLYQGVTRDLPYRCEALMVNGDSEYTVSITFERDAEQVAESATPLSVRGMKGILLPGNDRASFCIASLTYLPQTSSTAWDAHLISVHVDRKSDKGGATLDTCTLAETAYNVVTAALGS</sequence>
<feature type="region of interest" description="Disordered" evidence="8">
    <location>
        <begin position="284"/>
        <end position="310"/>
    </location>
</feature>
<dbReference type="RefSeq" id="WP_235058129.1">
    <property type="nucleotide sequence ID" value="NZ_JAKFHA010000048.1"/>
</dbReference>
<dbReference type="Gene3D" id="1.10.510.10">
    <property type="entry name" value="Transferase(Phosphotransferase) domain 1"/>
    <property type="match status" value="1"/>
</dbReference>
<feature type="compositionally biased region" description="Pro residues" evidence="8">
    <location>
        <begin position="293"/>
        <end position="305"/>
    </location>
</feature>
<name>A0AA41U8Y4_9ACTN</name>
<dbReference type="Gene3D" id="3.30.200.20">
    <property type="entry name" value="Phosphorylase Kinase, domain 1"/>
    <property type="match status" value="1"/>
</dbReference>
<dbReference type="InterPro" id="IPR017441">
    <property type="entry name" value="Protein_kinase_ATP_BS"/>
</dbReference>
<feature type="compositionally biased region" description="Low complexity" evidence="8">
    <location>
        <begin position="358"/>
        <end position="374"/>
    </location>
</feature>
<dbReference type="EMBL" id="JAKFHA010000048">
    <property type="protein sequence ID" value="MCF2533354.1"/>
    <property type="molecule type" value="Genomic_DNA"/>
</dbReference>
<feature type="binding site" evidence="7">
    <location>
        <position position="39"/>
    </location>
    <ligand>
        <name>ATP</name>
        <dbReference type="ChEBI" id="CHEBI:30616"/>
    </ligand>
</feature>
<keyword evidence="6 7" id="KW-0067">ATP-binding</keyword>
<keyword evidence="3" id="KW-0808">Transferase</keyword>
<dbReference type="FunFam" id="1.10.510.10:FF:000021">
    <property type="entry name" value="Serine/threonine protein kinase"/>
    <property type="match status" value="1"/>
</dbReference>
<dbReference type="InterPro" id="IPR008271">
    <property type="entry name" value="Ser/Thr_kinase_AS"/>
</dbReference>
<keyword evidence="2 11" id="KW-0723">Serine/threonine-protein kinase</keyword>
<keyword evidence="9" id="KW-1133">Transmembrane helix</keyword>
<evidence type="ECO:0000256" key="7">
    <source>
        <dbReference type="PROSITE-ProRule" id="PRU10141"/>
    </source>
</evidence>
<evidence type="ECO:0000256" key="9">
    <source>
        <dbReference type="SAM" id="Phobius"/>
    </source>
</evidence>
<reference evidence="11" key="1">
    <citation type="submission" date="2022-01" db="EMBL/GenBank/DDBJ databases">
        <title>Genome-Based Taxonomic Classification of the Phylum Actinobacteria.</title>
        <authorList>
            <person name="Gao Y."/>
        </authorList>
    </citation>
    <scope>NUCLEOTIDE SEQUENCE</scope>
    <source>
        <strain evidence="11">KLBMP 8922</strain>
    </source>
</reference>
<dbReference type="GO" id="GO:0005524">
    <property type="term" value="F:ATP binding"/>
    <property type="evidence" value="ECO:0007669"/>
    <property type="project" value="UniProtKB-UniRule"/>
</dbReference>
<dbReference type="AlphaFoldDB" id="A0AA41U8Y4"/>
<feature type="region of interest" description="Disordered" evidence="8">
    <location>
        <begin position="346"/>
        <end position="399"/>
    </location>
</feature>
<keyword evidence="12" id="KW-1185">Reference proteome</keyword>
<dbReference type="PROSITE" id="PS00108">
    <property type="entry name" value="PROTEIN_KINASE_ST"/>
    <property type="match status" value="1"/>
</dbReference>
<dbReference type="InterPro" id="IPR000719">
    <property type="entry name" value="Prot_kinase_dom"/>
</dbReference>
<evidence type="ECO:0000256" key="6">
    <source>
        <dbReference type="ARBA" id="ARBA00022840"/>
    </source>
</evidence>
<evidence type="ECO:0000259" key="10">
    <source>
        <dbReference type="PROSITE" id="PS50011"/>
    </source>
</evidence>
<feature type="transmembrane region" description="Helical" evidence="9">
    <location>
        <begin position="318"/>
        <end position="339"/>
    </location>
</feature>
<dbReference type="PANTHER" id="PTHR43289:SF6">
    <property type="entry name" value="SERINE_THREONINE-PROTEIN KINASE NEKL-3"/>
    <property type="match status" value="1"/>
</dbReference>
<dbReference type="Proteomes" id="UP001165378">
    <property type="component" value="Unassembled WGS sequence"/>
</dbReference>
<evidence type="ECO:0000256" key="5">
    <source>
        <dbReference type="ARBA" id="ARBA00022777"/>
    </source>
</evidence>
<keyword evidence="9" id="KW-0812">Transmembrane</keyword>
<dbReference type="PANTHER" id="PTHR43289">
    <property type="entry name" value="MITOGEN-ACTIVATED PROTEIN KINASE KINASE KINASE 20-RELATED"/>
    <property type="match status" value="1"/>
</dbReference>
<dbReference type="PROSITE" id="PS00107">
    <property type="entry name" value="PROTEIN_KINASE_ATP"/>
    <property type="match status" value="1"/>
</dbReference>
<evidence type="ECO:0000256" key="1">
    <source>
        <dbReference type="ARBA" id="ARBA00012513"/>
    </source>
</evidence>
<keyword evidence="9" id="KW-0472">Membrane</keyword>
<evidence type="ECO:0000256" key="4">
    <source>
        <dbReference type="ARBA" id="ARBA00022741"/>
    </source>
</evidence>
<evidence type="ECO:0000256" key="8">
    <source>
        <dbReference type="SAM" id="MobiDB-lite"/>
    </source>
</evidence>
<keyword evidence="5 11" id="KW-0418">Kinase</keyword>